<proteinExistence type="predicted"/>
<comment type="caution">
    <text evidence="2">The sequence shown here is derived from an EMBL/GenBank/DDBJ whole genome shotgun (WGS) entry which is preliminary data.</text>
</comment>
<evidence type="ECO:0000313" key="2">
    <source>
        <dbReference type="EMBL" id="GIF01297.1"/>
    </source>
</evidence>
<dbReference type="EMBL" id="BOMV01000101">
    <property type="protein sequence ID" value="GIF01297.1"/>
    <property type="molecule type" value="Genomic_DNA"/>
</dbReference>
<accession>A0A919K5J4</accession>
<gene>
    <name evidence="2" type="ORF">Ari01nite_87610</name>
</gene>
<keyword evidence="3" id="KW-1185">Reference proteome</keyword>
<reference evidence="2" key="1">
    <citation type="submission" date="2021-01" db="EMBL/GenBank/DDBJ databases">
        <title>Whole genome shotgun sequence of Actinoplanes rishiriensis NBRC 108556.</title>
        <authorList>
            <person name="Komaki H."/>
            <person name="Tamura T."/>
        </authorList>
    </citation>
    <scope>NUCLEOTIDE SEQUENCE</scope>
    <source>
        <strain evidence="2">NBRC 108556</strain>
    </source>
</reference>
<dbReference type="Proteomes" id="UP000636960">
    <property type="component" value="Unassembled WGS sequence"/>
</dbReference>
<protein>
    <submittedName>
        <fullName evidence="2">Uncharacterized protein</fullName>
    </submittedName>
</protein>
<sequence>MSIHVSGGGRTLRRVVLSCDVAGCPVQLEPPVIEAWRNDADARSWARDHAAGWTSDPIRNTDYCPEHARFSTAPAAGTVPPRPTAAARDRAGNPLNRDEYVKHLQEHLAGRSTEPTMMLTAAHATVAARLLDELAGVYRGESLGQLAQELSEILDSRSGDRS</sequence>
<evidence type="ECO:0000313" key="3">
    <source>
        <dbReference type="Proteomes" id="UP000636960"/>
    </source>
</evidence>
<organism evidence="2 3">
    <name type="scientific">Paractinoplanes rishiriensis</name>
    <dbReference type="NCBI Taxonomy" id="1050105"/>
    <lineage>
        <taxon>Bacteria</taxon>
        <taxon>Bacillati</taxon>
        <taxon>Actinomycetota</taxon>
        <taxon>Actinomycetes</taxon>
        <taxon>Micromonosporales</taxon>
        <taxon>Micromonosporaceae</taxon>
        <taxon>Paractinoplanes</taxon>
    </lineage>
</organism>
<name>A0A919K5J4_9ACTN</name>
<evidence type="ECO:0000256" key="1">
    <source>
        <dbReference type="SAM" id="MobiDB-lite"/>
    </source>
</evidence>
<feature type="region of interest" description="Disordered" evidence="1">
    <location>
        <begin position="72"/>
        <end position="91"/>
    </location>
</feature>
<dbReference type="AlphaFoldDB" id="A0A919K5J4"/>